<feature type="transmembrane region" description="Helical" evidence="1">
    <location>
        <begin position="458"/>
        <end position="480"/>
    </location>
</feature>
<feature type="transmembrane region" description="Helical" evidence="1">
    <location>
        <begin position="492"/>
        <end position="510"/>
    </location>
</feature>
<dbReference type="Pfam" id="PF06772">
    <property type="entry name" value="LtrA"/>
    <property type="match status" value="1"/>
</dbReference>
<sequence length="547" mass="61482">MTTNANTVPFENNDESLHDTPQFHRHAEATTAELFYDLFFVANLTTFTSLLDINDHQSLSAYIGFFCILWFTWYQVSLYDVRFASDSIFERMCKACHFGVMIGLAVVAPDWKPGKAISDYSTYKALTLILMASRFVLVVQYGSTLWFTWRYRRTRLPLIFVMGSYTIAGILYGALTAAFPKGPEKNTTNVYIAWYVIAILETALTTAVSCKWRIISFKGTHMQQRMSLLTLIILGEGIIVIAKSISKIVKNYYTFTSPVIGNIVSAILIIYFLYMLYFDRMLEDHFGTIKQQIWAFAHFPLHIALVLVLEGTSNFITWRQAVQGINAAIDNLQTDILDYKNGNFTTAAEFIHALNDTAWNNAFYYVPKGIDVSSSLTEVNNAFAVISNVWNETASGSAQNNTASDEFTQSLEDIVFALANTILESLSIEAPEPKVKDGAALPTPAEQTQSLFNVFNLVFIYFFVAAGITLIVMGFLAMLSDPPKKRGDYFRGVPYFVVGIGICLLSLMNFTDAISNYAPSPWVLPTLCLSLFFVVVANHMKKKKKEH</sequence>
<feature type="transmembrane region" description="Helical" evidence="1">
    <location>
        <begin position="59"/>
        <end position="76"/>
    </location>
</feature>
<keyword evidence="1" id="KW-1133">Transmembrane helix</keyword>
<feature type="transmembrane region" description="Helical" evidence="1">
    <location>
        <begin position="252"/>
        <end position="273"/>
    </location>
</feature>
<dbReference type="PANTHER" id="PTHR42101:SF1">
    <property type="entry name" value="LOW TEMPERATURE REQUIREMENT A"/>
    <property type="match status" value="1"/>
</dbReference>
<dbReference type="AlphaFoldDB" id="A0A8E2EAE5"/>
<gene>
    <name evidence="2" type="ORF">K432DRAFT_434855</name>
</gene>
<protein>
    <recommendedName>
        <fullName evidence="4">Low temperature requirement A</fullName>
    </recommendedName>
</protein>
<accession>A0A8E2EAE5</accession>
<dbReference type="OrthoDB" id="3177213at2759"/>
<feature type="transmembrane region" description="Helical" evidence="1">
    <location>
        <begin position="522"/>
        <end position="540"/>
    </location>
</feature>
<evidence type="ECO:0000313" key="3">
    <source>
        <dbReference type="Proteomes" id="UP000250266"/>
    </source>
</evidence>
<dbReference type="PANTHER" id="PTHR42101">
    <property type="entry name" value="CHROMOSOME 16, WHOLE GENOME SHOTGUN SEQUENCE"/>
    <property type="match status" value="1"/>
</dbReference>
<feature type="transmembrane region" description="Helical" evidence="1">
    <location>
        <begin position="226"/>
        <end position="246"/>
    </location>
</feature>
<keyword evidence="1" id="KW-0812">Transmembrane</keyword>
<evidence type="ECO:0000313" key="2">
    <source>
        <dbReference type="EMBL" id="OCK80277.1"/>
    </source>
</evidence>
<dbReference type="InterPro" id="IPR010640">
    <property type="entry name" value="Low_temperature_requirement_A"/>
</dbReference>
<dbReference type="Proteomes" id="UP000250266">
    <property type="component" value="Unassembled WGS sequence"/>
</dbReference>
<name>A0A8E2EAE5_9PEZI</name>
<dbReference type="EMBL" id="KV744967">
    <property type="protein sequence ID" value="OCK80277.1"/>
    <property type="molecule type" value="Genomic_DNA"/>
</dbReference>
<feature type="transmembrane region" description="Helical" evidence="1">
    <location>
        <begin position="293"/>
        <end position="309"/>
    </location>
</feature>
<organism evidence="2 3">
    <name type="scientific">Lepidopterella palustris CBS 459.81</name>
    <dbReference type="NCBI Taxonomy" id="1314670"/>
    <lineage>
        <taxon>Eukaryota</taxon>
        <taxon>Fungi</taxon>
        <taxon>Dikarya</taxon>
        <taxon>Ascomycota</taxon>
        <taxon>Pezizomycotina</taxon>
        <taxon>Dothideomycetes</taxon>
        <taxon>Pleosporomycetidae</taxon>
        <taxon>Mytilinidiales</taxon>
        <taxon>Argynnaceae</taxon>
        <taxon>Lepidopterella</taxon>
    </lineage>
</organism>
<proteinExistence type="predicted"/>
<reference evidence="2 3" key="1">
    <citation type="journal article" date="2016" name="Nat. Commun.">
        <title>Ectomycorrhizal ecology is imprinted in the genome of the dominant symbiotic fungus Cenococcum geophilum.</title>
        <authorList>
            <consortium name="DOE Joint Genome Institute"/>
            <person name="Peter M."/>
            <person name="Kohler A."/>
            <person name="Ohm R.A."/>
            <person name="Kuo A."/>
            <person name="Krutzmann J."/>
            <person name="Morin E."/>
            <person name="Arend M."/>
            <person name="Barry K.W."/>
            <person name="Binder M."/>
            <person name="Choi C."/>
            <person name="Clum A."/>
            <person name="Copeland A."/>
            <person name="Grisel N."/>
            <person name="Haridas S."/>
            <person name="Kipfer T."/>
            <person name="LaButti K."/>
            <person name="Lindquist E."/>
            <person name="Lipzen A."/>
            <person name="Maire R."/>
            <person name="Meier B."/>
            <person name="Mihaltcheva S."/>
            <person name="Molinier V."/>
            <person name="Murat C."/>
            <person name="Poggeler S."/>
            <person name="Quandt C.A."/>
            <person name="Sperisen C."/>
            <person name="Tritt A."/>
            <person name="Tisserant E."/>
            <person name="Crous P.W."/>
            <person name="Henrissat B."/>
            <person name="Nehls U."/>
            <person name="Egli S."/>
            <person name="Spatafora J.W."/>
            <person name="Grigoriev I.V."/>
            <person name="Martin F.M."/>
        </authorList>
    </citation>
    <scope>NUCLEOTIDE SEQUENCE [LARGE SCALE GENOMIC DNA]</scope>
    <source>
        <strain evidence="2 3">CBS 459.81</strain>
    </source>
</reference>
<keyword evidence="1" id="KW-0472">Membrane</keyword>
<evidence type="ECO:0000256" key="1">
    <source>
        <dbReference type="SAM" id="Phobius"/>
    </source>
</evidence>
<feature type="transmembrane region" description="Helical" evidence="1">
    <location>
        <begin position="156"/>
        <end position="179"/>
    </location>
</feature>
<feature type="transmembrane region" description="Helical" evidence="1">
    <location>
        <begin position="128"/>
        <end position="149"/>
    </location>
</feature>
<feature type="transmembrane region" description="Helical" evidence="1">
    <location>
        <begin position="34"/>
        <end position="53"/>
    </location>
</feature>
<keyword evidence="3" id="KW-1185">Reference proteome</keyword>
<evidence type="ECO:0008006" key="4">
    <source>
        <dbReference type="Google" id="ProtNLM"/>
    </source>
</evidence>
<feature type="transmembrane region" description="Helical" evidence="1">
    <location>
        <begin position="191"/>
        <end position="214"/>
    </location>
</feature>